<evidence type="ECO:0000313" key="1">
    <source>
        <dbReference type="EMBL" id="SVA21105.1"/>
    </source>
</evidence>
<sequence length="591" mass="67779">VPQALSATFNGLVYLGEVVVSNKWNRDLVAPHTNSCRFRIVVLRDGNEIEWAHIQEKFLAVCVMNTSYEEPESNALVELDSKCGNLYGTTDNGYSRWEIFWPMGSDPDLVNKIFHGEQPGLWFERLAGMLLAFNYPRLPLQLELLKEPITDIDAQILIDELFASDTTNQTLEAFGPALGLSEATNPSIFDPSSCEVFGLIEKELVNENHSVGWENLTRKMIWDHGLTSNLANLFILSFIVYKNPPMELILMPGHDLTFNHGEPFSGDRITSEIIPTIDWGHDLNNKFRLLRYEQPITLCGSIPYVSLVIPEAKKFKFIQNGELDNKIVDEKLAKLKECLPCAIQTMKSLLDVTGVCTSDHLVESLHNLKILAQARDFSEIYYESRRMFGNPIELSKAMNVLESAKNISGYLPELNQMILFLSRSEVNRANEPLFIQWNRLKERVSTGQILGKGWSWREAQKDFADFRRSYLDVYHEHHKGYQVYLRKMIIETDRYQGGLDLLQQLNRINQLENRGYNLNRGLSIVKKNIKICSDRIEGIVPEGDAVCVNCELVLDDKFPSIEMKQLYRELEQVLREQVAEVHFLLSNRDLQ</sequence>
<reference evidence="1" key="1">
    <citation type="submission" date="2018-05" db="EMBL/GenBank/DDBJ databases">
        <authorList>
            <person name="Lanie J.A."/>
            <person name="Ng W.-L."/>
            <person name="Kazmierczak K.M."/>
            <person name="Andrzejewski T.M."/>
            <person name="Davidsen T.M."/>
            <person name="Wayne K.J."/>
            <person name="Tettelin H."/>
            <person name="Glass J.I."/>
            <person name="Rusch D."/>
            <person name="Podicherti R."/>
            <person name="Tsui H.-C.T."/>
            <person name="Winkler M.E."/>
        </authorList>
    </citation>
    <scope>NUCLEOTIDE SEQUENCE</scope>
</reference>
<feature type="non-terminal residue" evidence="1">
    <location>
        <position position="591"/>
    </location>
</feature>
<protein>
    <submittedName>
        <fullName evidence="1">Uncharacterized protein</fullName>
    </submittedName>
</protein>
<name>A0A381TYM7_9ZZZZ</name>
<organism evidence="1">
    <name type="scientific">marine metagenome</name>
    <dbReference type="NCBI Taxonomy" id="408172"/>
    <lineage>
        <taxon>unclassified sequences</taxon>
        <taxon>metagenomes</taxon>
        <taxon>ecological metagenomes</taxon>
    </lineage>
</organism>
<accession>A0A381TYM7</accession>
<feature type="non-terminal residue" evidence="1">
    <location>
        <position position="1"/>
    </location>
</feature>
<proteinExistence type="predicted"/>
<dbReference type="AlphaFoldDB" id="A0A381TYM7"/>
<gene>
    <name evidence="1" type="ORF">METZ01_LOCUS73959</name>
</gene>
<dbReference type="EMBL" id="UINC01005403">
    <property type="protein sequence ID" value="SVA21105.1"/>
    <property type="molecule type" value="Genomic_DNA"/>
</dbReference>